<dbReference type="SUPFAM" id="SSF54593">
    <property type="entry name" value="Glyoxalase/Bleomycin resistance protein/Dihydroxybiphenyl dioxygenase"/>
    <property type="match status" value="1"/>
</dbReference>
<comment type="caution">
    <text evidence="2">The sequence shown here is derived from an EMBL/GenBank/DDBJ whole genome shotgun (WGS) entry which is preliminary data.</text>
</comment>
<keyword evidence="3" id="KW-1185">Reference proteome</keyword>
<evidence type="ECO:0000313" key="2">
    <source>
        <dbReference type="EMBL" id="MFC0567939.1"/>
    </source>
</evidence>
<reference evidence="2 3" key="1">
    <citation type="submission" date="2024-09" db="EMBL/GenBank/DDBJ databases">
        <authorList>
            <person name="Sun Q."/>
            <person name="Mori K."/>
        </authorList>
    </citation>
    <scope>NUCLEOTIDE SEQUENCE [LARGE SCALE GENOMIC DNA]</scope>
    <source>
        <strain evidence="2 3">TBRC 2205</strain>
    </source>
</reference>
<protein>
    <submittedName>
        <fullName evidence="2">VOC family protein</fullName>
    </submittedName>
</protein>
<dbReference type="Gene3D" id="3.10.180.10">
    <property type="entry name" value="2,3-Dihydroxybiphenyl 1,2-Dioxygenase, domain 1"/>
    <property type="match status" value="1"/>
</dbReference>
<dbReference type="Pfam" id="PF18029">
    <property type="entry name" value="Glyoxalase_6"/>
    <property type="match status" value="1"/>
</dbReference>
<dbReference type="PANTHER" id="PTHR35908:SF1">
    <property type="entry name" value="CONSERVED PROTEIN"/>
    <property type="match status" value="1"/>
</dbReference>
<name>A0ABV6P4P2_9ACTN</name>
<organism evidence="2 3">
    <name type="scientific">Plantactinospora siamensis</name>
    <dbReference type="NCBI Taxonomy" id="555372"/>
    <lineage>
        <taxon>Bacteria</taxon>
        <taxon>Bacillati</taxon>
        <taxon>Actinomycetota</taxon>
        <taxon>Actinomycetes</taxon>
        <taxon>Micromonosporales</taxon>
        <taxon>Micromonosporaceae</taxon>
        <taxon>Plantactinospora</taxon>
    </lineage>
</organism>
<proteinExistence type="predicted"/>
<dbReference type="RefSeq" id="WP_377343317.1">
    <property type="nucleotide sequence ID" value="NZ_JBHLUE010000026.1"/>
</dbReference>
<feature type="domain" description="VOC" evidence="1">
    <location>
        <begin position="5"/>
        <end position="140"/>
    </location>
</feature>
<dbReference type="PROSITE" id="PS51819">
    <property type="entry name" value="VOC"/>
    <property type="match status" value="1"/>
</dbReference>
<dbReference type="PANTHER" id="PTHR35908">
    <property type="entry name" value="HYPOTHETICAL FUSION PROTEIN"/>
    <property type="match status" value="1"/>
</dbReference>
<evidence type="ECO:0000259" key="1">
    <source>
        <dbReference type="PROSITE" id="PS51819"/>
    </source>
</evidence>
<accession>A0ABV6P4P2</accession>
<gene>
    <name evidence="2" type="ORF">ACFFHU_27820</name>
</gene>
<dbReference type="Proteomes" id="UP001589894">
    <property type="component" value="Unassembled WGS sequence"/>
</dbReference>
<dbReference type="InterPro" id="IPR041581">
    <property type="entry name" value="Glyoxalase_6"/>
</dbReference>
<sequence length="140" mass="15664">MTYPKLLHTVLDTTNVRELAEFYRELLGLRYRPGDEPPADGAADTAADDEGWLVLVDSTGSPELAFQQVDSLTPTTWPKHDVPMQMHLDLTVPDVAELERQRERTEALGARLLLDRTDDPAEPLYVFADLSGHPFCLFVG</sequence>
<dbReference type="CDD" id="cd06587">
    <property type="entry name" value="VOC"/>
    <property type="match status" value="1"/>
</dbReference>
<dbReference type="InterPro" id="IPR037523">
    <property type="entry name" value="VOC_core"/>
</dbReference>
<dbReference type="EMBL" id="JBHLUE010000026">
    <property type="protein sequence ID" value="MFC0567939.1"/>
    <property type="molecule type" value="Genomic_DNA"/>
</dbReference>
<evidence type="ECO:0000313" key="3">
    <source>
        <dbReference type="Proteomes" id="UP001589894"/>
    </source>
</evidence>
<dbReference type="InterPro" id="IPR029068">
    <property type="entry name" value="Glyas_Bleomycin-R_OHBP_Dase"/>
</dbReference>